<evidence type="ECO:0000313" key="2">
    <source>
        <dbReference type="EMBL" id="BAN15640.1"/>
    </source>
</evidence>
<feature type="transmembrane region" description="Helical" evidence="1">
    <location>
        <begin position="122"/>
        <end position="144"/>
    </location>
</feature>
<reference evidence="2" key="1">
    <citation type="journal article" date="2013" name="Int. J. Parasitol.">
        <title>Molecular phylogeny of the genus Taenia (Cestoda: Taeniidae): Proposals for the resurrection of Hydatigera Lamarck, 1816 and the creation of a new genus Versteria.</title>
        <authorList>
            <person name="Nakao M."/>
            <person name="Lavikainen A."/>
            <person name="Iwaki T."/>
            <person name="Haukisalmi V."/>
            <person name="Konyaev S."/>
            <person name="Oku Y."/>
            <person name="Okamoto M."/>
            <person name="Ito A."/>
        </authorList>
    </citation>
    <scope>NUCLEOTIDE SEQUENCE</scope>
</reference>
<accession>N0DLE8</accession>
<gene>
    <name evidence="2" type="primary">nad6</name>
</gene>
<keyword evidence="1" id="KW-0472">Membrane</keyword>
<dbReference type="EMBL" id="AB731727">
    <property type="protein sequence ID" value="BAN15640.1"/>
    <property type="molecule type" value="Genomic_DNA"/>
</dbReference>
<evidence type="ECO:0000256" key="1">
    <source>
        <dbReference type="SAM" id="Phobius"/>
    </source>
</evidence>
<keyword evidence="1" id="KW-1133">Transmembrane helix</keyword>
<sequence length="150" mass="17191">MIVELLMALYFINLVMFSFNSHCIYYCLLLVLNSLVSSLICYFVYGFSWYSLIFCLVYIGGVYVLFIFVSVFNPNDNLVGYEGLGIFVMWVLGFISLLGVLFCWGLINIEFSGLLCTVSEGWFYLGLCLTLVFGFVVLSLLCSFKLNFYR</sequence>
<keyword evidence="1" id="KW-0812">Transmembrane</keyword>
<geneLocation type="mitochondrion" evidence="2"/>
<name>N0DLE8_9CEST</name>
<proteinExistence type="predicted"/>
<keyword evidence="2" id="KW-0496">Mitochondrion</keyword>
<feature type="transmembrane region" description="Helical" evidence="1">
    <location>
        <begin position="51"/>
        <end position="72"/>
    </location>
</feature>
<dbReference type="AlphaFoldDB" id="N0DLE8"/>
<organism evidence="2">
    <name type="scientific">Taenia laticollis</name>
    <dbReference type="NCBI Taxonomy" id="1035110"/>
    <lineage>
        <taxon>Eukaryota</taxon>
        <taxon>Metazoa</taxon>
        <taxon>Spiralia</taxon>
        <taxon>Lophotrochozoa</taxon>
        <taxon>Platyhelminthes</taxon>
        <taxon>Cestoda</taxon>
        <taxon>Eucestoda</taxon>
        <taxon>Cyclophyllidea</taxon>
        <taxon>Taeniidae</taxon>
        <taxon>Taenia</taxon>
    </lineage>
</organism>
<feature type="transmembrane region" description="Helical" evidence="1">
    <location>
        <begin position="84"/>
        <end position="107"/>
    </location>
</feature>
<feature type="transmembrane region" description="Helical" evidence="1">
    <location>
        <begin position="23"/>
        <end position="45"/>
    </location>
</feature>
<protein>
    <submittedName>
        <fullName evidence="2">NADH dehydrogenase subunit 6</fullName>
    </submittedName>
</protein>